<sequence length="506" mass="55256">MLPRLSAVQKTLSKSSNMFRSMSCKKNLAYVDGKWVSAKSGKTFPVINPVDCSTIECVPDMDEADTSLAIDAASRSFQTFKKTLAKERSDLLRSWFNLMVKHSEELAQIMTKENGKSLDESRAEIRYGNSFIEWFAEEARRINGEILQAPVKNRELFLMKQPVGTAAFITPWNFPHAMITRKAGAALAAGCTCVIKPSEDTPLTALALAHLAEEAGFPPGVINVLTTSVDNSVAVGQELCNNPKVRVLSFTGSTTVGKILYKQCASTMKRLSLELGGNAPYIVFETADINLAVTGALASKFRNTGQTCISANRFFVHSKVYDEFVCKFMTKIESDIKMGDGSKKGITHGPLIKESQFKIVNNLVNDAKAKGATVHCGGKSLSEVGPLFYAPTVITDVTRDMEIYGKEIFGPVAVIHKFEDEEDVIQRANEVPVGLAGYFFSRDISQIFRVARNLEVGMIGVNEGLISCSEAAFGGVKESGIGREGSSHGIDEYIDIKYVCLGNVHH</sequence>
<comment type="caution">
    <text evidence="1">The sequence shown here is derived from an EMBL/GenBank/DDBJ whole genome shotgun (WGS) entry which is preliminary data.</text>
</comment>
<keyword evidence="2" id="KW-1185">Reference proteome</keyword>
<gene>
    <name evidence="1" type="ORF">QAD02_019181</name>
</gene>
<organism evidence="1 2">
    <name type="scientific">Eretmocerus hayati</name>
    <dbReference type="NCBI Taxonomy" id="131215"/>
    <lineage>
        <taxon>Eukaryota</taxon>
        <taxon>Metazoa</taxon>
        <taxon>Ecdysozoa</taxon>
        <taxon>Arthropoda</taxon>
        <taxon>Hexapoda</taxon>
        <taxon>Insecta</taxon>
        <taxon>Pterygota</taxon>
        <taxon>Neoptera</taxon>
        <taxon>Endopterygota</taxon>
        <taxon>Hymenoptera</taxon>
        <taxon>Apocrita</taxon>
        <taxon>Proctotrupomorpha</taxon>
        <taxon>Chalcidoidea</taxon>
        <taxon>Aphelinidae</taxon>
        <taxon>Aphelininae</taxon>
        <taxon>Eretmocerus</taxon>
    </lineage>
</organism>
<protein>
    <submittedName>
        <fullName evidence="1">Uncharacterized protein</fullName>
    </submittedName>
</protein>
<dbReference type="Proteomes" id="UP001239111">
    <property type="component" value="Chromosome 1"/>
</dbReference>
<evidence type="ECO:0000313" key="1">
    <source>
        <dbReference type="EMBL" id="KAJ8683389.1"/>
    </source>
</evidence>
<reference evidence="1" key="1">
    <citation type="submission" date="2023-04" db="EMBL/GenBank/DDBJ databases">
        <title>A chromosome-level genome assembly of the parasitoid wasp Eretmocerus hayati.</title>
        <authorList>
            <person name="Zhong Y."/>
            <person name="Liu S."/>
            <person name="Liu Y."/>
        </authorList>
    </citation>
    <scope>NUCLEOTIDE SEQUENCE</scope>
    <source>
        <strain evidence="1">ZJU_SS_LIU_2023</strain>
    </source>
</reference>
<accession>A0ACC2PLB5</accession>
<proteinExistence type="predicted"/>
<dbReference type="EMBL" id="CM056741">
    <property type="protein sequence ID" value="KAJ8683389.1"/>
    <property type="molecule type" value="Genomic_DNA"/>
</dbReference>
<name>A0ACC2PLB5_9HYME</name>
<evidence type="ECO:0000313" key="2">
    <source>
        <dbReference type="Proteomes" id="UP001239111"/>
    </source>
</evidence>